<evidence type="ECO:0000256" key="9">
    <source>
        <dbReference type="SAM" id="Phobius"/>
    </source>
</evidence>
<dbReference type="Pfam" id="PF05649">
    <property type="entry name" value="Peptidase_M13_N"/>
    <property type="match status" value="1"/>
</dbReference>
<evidence type="ECO:0000313" key="12">
    <source>
        <dbReference type="EMBL" id="CAH0110769.1"/>
    </source>
</evidence>
<gene>
    <name evidence="12" type="ORF">DGAL_LOCUS14373</name>
</gene>
<sequence>MQSESMEDESHLNSIHAGQSAQQRTPSPSRCVDLNAFSSSIKSDPFLNTNSAAKHSLPHISLGTFNMSSSSPVSSPPQVRQTSSTAPSSRNGLVGLSKVAGRHRPVVRSQSSRISLLRQPPPSASSLTSGTDEEHFSIPERYVEYRGRSCSRCWWWIPFTVITLIIVSAAVIWFWHPYGLFGNYEDTSAPLPEDQHQGELCTTPACVRAAARLLARLDPSIDPCTDFYRFSCGRFLETYSVPDDSNQLSTLQEMQDEMLLNTRKVLEQPHDGDSNVNGSLRKIKDFYASCMSPHLDDADFGDVRDLPLFAFLQPGELGAWPLLMLEPGDRPHDHASLEHLIGTLAALQIHSFVDIYVTQDERNSSQYILQFYKGEPLMEKDWYDVSKNETKARHSRCLRSYRNLMEETILLLSGGRREPLDELDDMLAFEARFAKISSNFCADGDFMLDPTSDSNRTGTSSEDLENSAFHQDVIVDHRLNLSDMESQFPAINWTAAVETLLRATGLNEQDRTALLLSDMPVSLQCRDFLPELSTLLSTTPSRTVTNYLIWRFVFKTMPLITTRFQKMWTSFKQSVPNLGEERIYLTRWKQCVALVNEGFGLVAAHLYVTKMASNWTNTWILHLIDELKEAFGASIARQEWIEEEMTLRLLEKLEAMGSKIGYPNKILNLTQLDLDYQELHIDNGHIFFNVMRIRRHEVWREIQKVFQPPPEEKEWLVQPLVVNAFHNPSTNEIIFPLGILREPFFNLDLPRYMTYGNLGVVIGHEIVHGFDVNGRRYDRHGNMTQWWSESLMREFSQRADCFIQQYAAFTIDHIDKPVDGNRTLGENVCDSGGLAHAWTAYKSNSKAGGEEIRSQEYRLPGVNYTDDQLFFITYGQIWCEVLNGDGYEKYTKEAHSPGKYRANGVLQNSPTFSQVFHCPLDSPMNPANKCQLWS</sequence>
<feature type="domain" description="Peptidase M13 C-terminal" evidence="10">
    <location>
        <begin position="723"/>
        <end position="932"/>
    </location>
</feature>
<dbReference type="InterPro" id="IPR008753">
    <property type="entry name" value="Peptidase_M13_N"/>
</dbReference>
<dbReference type="AlphaFoldDB" id="A0A8J2S122"/>
<comment type="similarity">
    <text evidence="2">Belongs to the peptidase M13 family.</text>
</comment>
<evidence type="ECO:0000256" key="2">
    <source>
        <dbReference type="ARBA" id="ARBA00007357"/>
    </source>
</evidence>
<dbReference type="PANTHER" id="PTHR11733:SF167">
    <property type="entry name" value="FI17812P1-RELATED"/>
    <property type="match status" value="1"/>
</dbReference>
<evidence type="ECO:0000259" key="11">
    <source>
        <dbReference type="Pfam" id="PF05649"/>
    </source>
</evidence>
<proteinExistence type="inferred from homology"/>
<comment type="cofactor">
    <cofactor evidence="1">
        <name>Zn(2+)</name>
        <dbReference type="ChEBI" id="CHEBI:29105"/>
    </cofactor>
</comment>
<dbReference type="PROSITE" id="PS51885">
    <property type="entry name" value="NEPRILYSIN"/>
    <property type="match status" value="1"/>
</dbReference>
<name>A0A8J2S122_9CRUS</name>
<dbReference type="InterPro" id="IPR018497">
    <property type="entry name" value="Peptidase_M13_C"/>
</dbReference>
<keyword evidence="9" id="KW-0472">Membrane</keyword>
<dbReference type="Gene3D" id="1.10.1380.10">
    <property type="entry name" value="Neutral endopeptidase , domain2"/>
    <property type="match status" value="1"/>
</dbReference>
<dbReference type="GO" id="GO:0046872">
    <property type="term" value="F:metal ion binding"/>
    <property type="evidence" value="ECO:0007669"/>
    <property type="project" value="UniProtKB-KW"/>
</dbReference>
<dbReference type="InterPro" id="IPR000718">
    <property type="entry name" value="Peptidase_M13"/>
</dbReference>
<dbReference type="OrthoDB" id="6475849at2759"/>
<keyword evidence="3" id="KW-0645">Protease</keyword>
<keyword evidence="6" id="KW-0862">Zinc</keyword>
<feature type="region of interest" description="Disordered" evidence="8">
    <location>
        <begin position="68"/>
        <end position="132"/>
    </location>
</feature>
<dbReference type="InterPro" id="IPR024079">
    <property type="entry name" value="MetalloPept_cat_dom_sf"/>
</dbReference>
<evidence type="ECO:0000256" key="6">
    <source>
        <dbReference type="ARBA" id="ARBA00022833"/>
    </source>
</evidence>
<dbReference type="PRINTS" id="PR00786">
    <property type="entry name" value="NEPRILYSIN"/>
</dbReference>
<dbReference type="CDD" id="cd08662">
    <property type="entry name" value="M13"/>
    <property type="match status" value="1"/>
</dbReference>
<keyword evidence="13" id="KW-1185">Reference proteome</keyword>
<feature type="region of interest" description="Disordered" evidence="8">
    <location>
        <begin position="1"/>
        <end position="33"/>
    </location>
</feature>
<accession>A0A8J2S122</accession>
<dbReference type="EMBL" id="CAKKLH010000306">
    <property type="protein sequence ID" value="CAH0110769.1"/>
    <property type="molecule type" value="Genomic_DNA"/>
</dbReference>
<dbReference type="InterPro" id="IPR042089">
    <property type="entry name" value="Peptidase_M13_dom_2"/>
</dbReference>
<keyword evidence="7" id="KW-0482">Metalloprotease</keyword>
<dbReference type="PANTHER" id="PTHR11733">
    <property type="entry name" value="ZINC METALLOPROTEASE FAMILY M13 NEPRILYSIN-RELATED"/>
    <property type="match status" value="1"/>
</dbReference>
<evidence type="ECO:0000256" key="3">
    <source>
        <dbReference type="ARBA" id="ARBA00022670"/>
    </source>
</evidence>
<feature type="compositionally biased region" description="Polar residues" evidence="8">
    <location>
        <begin position="12"/>
        <end position="28"/>
    </location>
</feature>
<evidence type="ECO:0000256" key="7">
    <source>
        <dbReference type="ARBA" id="ARBA00023049"/>
    </source>
</evidence>
<reference evidence="12" key="1">
    <citation type="submission" date="2021-11" db="EMBL/GenBank/DDBJ databases">
        <authorList>
            <person name="Schell T."/>
        </authorList>
    </citation>
    <scope>NUCLEOTIDE SEQUENCE</scope>
    <source>
        <strain evidence="12">M5</strain>
    </source>
</reference>
<keyword evidence="5" id="KW-0378">Hydrolase</keyword>
<keyword evidence="4" id="KW-0479">Metal-binding</keyword>
<evidence type="ECO:0000256" key="5">
    <source>
        <dbReference type="ARBA" id="ARBA00022801"/>
    </source>
</evidence>
<keyword evidence="9" id="KW-1133">Transmembrane helix</keyword>
<evidence type="ECO:0008006" key="14">
    <source>
        <dbReference type="Google" id="ProtNLM"/>
    </source>
</evidence>
<feature type="compositionally biased region" description="Low complexity" evidence="8">
    <location>
        <begin position="108"/>
        <end position="118"/>
    </location>
</feature>
<dbReference type="GO" id="GO:0016485">
    <property type="term" value="P:protein processing"/>
    <property type="evidence" value="ECO:0007669"/>
    <property type="project" value="TreeGrafter"/>
</dbReference>
<organism evidence="12 13">
    <name type="scientific">Daphnia galeata</name>
    <dbReference type="NCBI Taxonomy" id="27404"/>
    <lineage>
        <taxon>Eukaryota</taxon>
        <taxon>Metazoa</taxon>
        <taxon>Ecdysozoa</taxon>
        <taxon>Arthropoda</taxon>
        <taxon>Crustacea</taxon>
        <taxon>Branchiopoda</taxon>
        <taxon>Diplostraca</taxon>
        <taxon>Cladocera</taxon>
        <taxon>Anomopoda</taxon>
        <taxon>Daphniidae</taxon>
        <taxon>Daphnia</taxon>
    </lineage>
</organism>
<dbReference type="GO" id="GO:0004222">
    <property type="term" value="F:metalloendopeptidase activity"/>
    <property type="evidence" value="ECO:0007669"/>
    <property type="project" value="InterPro"/>
</dbReference>
<keyword evidence="9" id="KW-0812">Transmembrane</keyword>
<evidence type="ECO:0000256" key="8">
    <source>
        <dbReference type="SAM" id="MobiDB-lite"/>
    </source>
</evidence>
<evidence type="ECO:0000259" key="10">
    <source>
        <dbReference type="Pfam" id="PF01431"/>
    </source>
</evidence>
<protein>
    <recommendedName>
        <fullName evidence="14">Neutral endopeptidase</fullName>
    </recommendedName>
</protein>
<dbReference type="Proteomes" id="UP000789390">
    <property type="component" value="Unassembled WGS sequence"/>
</dbReference>
<evidence type="ECO:0000256" key="1">
    <source>
        <dbReference type="ARBA" id="ARBA00001947"/>
    </source>
</evidence>
<evidence type="ECO:0000256" key="4">
    <source>
        <dbReference type="ARBA" id="ARBA00022723"/>
    </source>
</evidence>
<feature type="domain" description="Peptidase M13 N-terminal" evidence="11">
    <location>
        <begin position="223"/>
        <end position="663"/>
    </location>
</feature>
<dbReference type="Gene3D" id="3.40.390.10">
    <property type="entry name" value="Collagenase (Catalytic Domain)"/>
    <property type="match status" value="1"/>
</dbReference>
<comment type="caution">
    <text evidence="12">The sequence shown here is derived from an EMBL/GenBank/DDBJ whole genome shotgun (WGS) entry which is preliminary data.</text>
</comment>
<dbReference type="Pfam" id="PF01431">
    <property type="entry name" value="Peptidase_M13"/>
    <property type="match status" value="1"/>
</dbReference>
<evidence type="ECO:0000313" key="13">
    <source>
        <dbReference type="Proteomes" id="UP000789390"/>
    </source>
</evidence>
<feature type="compositionally biased region" description="Low complexity" evidence="8">
    <location>
        <begin position="68"/>
        <end position="85"/>
    </location>
</feature>
<dbReference type="SUPFAM" id="SSF55486">
    <property type="entry name" value="Metalloproteases ('zincins'), catalytic domain"/>
    <property type="match status" value="1"/>
</dbReference>
<dbReference type="GO" id="GO:0005886">
    <property type="term" value="C:plasma membrane"/>
    <property type="evidence" value="ECO:0007669"/>
    <property type="project" value="TreeGrafter"/>
</dbReference>
<feature type="transmembrane region" description="Helical" evidence="9">
    <location>
        <begin position="153"/>
        <end position="175"/>
    </location>
</feature>